<proteinExistence type="predicted"/>
<feature type="compositionally biased region" description="Low complexity" evidence="1">
    <location>
        <begin position="238"/>
        <end position="249"/>
    </location>
</feature>
<reference evidence="2" key="1">
    <citation type="journal article" date="2023" name="Mol. Biol. Evol.">
        <title>Third-Generation Sequencing Reveals the Adaptive Role of the Epigenome in Three Deep-Sea Polychaetes.</title>
        <authorList>
            <person name="Perez M."/>
            <person name="Aroh O."/>
            <person name="Sun Y."/>
            <person name="Lan Y."/>
            <person name="Juniper S.K."/>
            <person name="Young C.R."/>
            <person name="Angers B."/>
            <person name="Qian P.Y."/>
        </authorList>
    </citation>
    <scope>NUCLEOTIDE SEQUENCE</scope>
    <source>
        <strain evidence="2">R07B-5</strain>
    </source>
</reference>
<feature type="compositionally biased region" description="Basic and acidic residues" evidence="1">
    <location>
        <begin position="66"/>
        <end position="76"/>
    </location>
</feature>
<feature type="region of interest" description="Disordered" evidence="1">
    <location>
        <begin position="1"/>
        <end position="94"/>
    </location>
</feature>
<keyword evidence="3" id="KW-1185">Reference proteome</keyword>
<evidence type="ECO:0000313" key="3">
    <source>
        <dbReference type="Proteomes" id="UP001209878"/>
    </source>
</evidence>
<dbReference type="AlphaFoldDB" id="A0AAD9J7F2"/>
<dbReference type="PANTHER" id="PTHR33206:SF1">
    <property type="entry name" value="DNA-DIRECTED DNA POLYMERASE"/>
    <property type="match status" value="1"/>
</dbReference>
<gene>
    <name evidence="2" type="ORF">NP493_3479g00003</name>
</gene>
<dbReference type="Proteomes" id="UP001209878">
    <property type="component" value="Unassembled WGS sequence"/>
</dbReference>
<feature type="region of interest" description="Disordered" evidence="1">
    <location>
        <begin position="194"/>
        <end position="216"/>
    </location>
</feature>
<comment type="caution">
    <text evidence="2">The sequence shown here is derived from an EMBL/GenBank/DDBJ whole genome shotgun (WGS) entry which is preliminary data.</text>
</comment>
<protein>
    <submittedName>
        <fullName evidence="2">Uncharacterized protein</fullName>
    </submittedName>
</protein>
<name>A0AAD9J7F2_RIDPI</name>
<feature type="compositionally biased region" description="Low complexity" evidence="1">
    <location>
        <begin position="275"/>
        <end position="304"/>
    </location>
</feature>
<sequence>MQLYKGQTRAKPHGPAVLQPDEPRKQSNPHNNYITMPRPGTATRRRQPRQPPTQDSSIEWVNQGMEEGREEVKDAVRGPVRQHKSAGLTPIPTKDEAFPPLVQTSPPEQLPLPAATAAEPIALNGIHVSGVCLVAPPPPPPPPSRVQFKCLHFGMGFTRWDNCQRHIRRGHCTRRKNTAEDDVLDAVVCGTRFTRPDNWHRHTNKGACERKTRKRQQREALITEIMRKEKARIADPEQQQQQQQQQQQKQQKDQTAFTGGAAKSRKRHRSPTKTSAASSASSPPAASSPPVASSSAASSSSSASLPPPLHHHHHHRRRHRYDKFLKAYGCTLTKGFFPYEWVTSVSKLVCESLPPKEAFFSQRIEKRRYCHRDHDMKTFRDFLIWYNNRDVVPFLEAIEKQFLFYKLRHIDMFKDGISVPGLTMTFLFDTLPRDIYFTLFN</sequence>
<accession>A0AAD9J7F2</accession>
<evidence type="ECO:0000256" key="1">
    <source>
        <dbReference type="SAM" id="MobiDB-lite"/>
    </source>
</evidence>
<evidence type="ECO:0000313" key="2">
    <source>
        <dbReference type="EMBL" id="KAK2147255.1"/>
    </source>
</evidence>
<dbReference type="EMBL" id="JAODUO010003478">
    <property type="protein sequence ID" value="KAK2147255.1"/>
    <property type="molecule type" value="Genomic_DNA"/>
</dbReference>
<dbReference type="PANTHER" id="PTHR33206">
    <property type="entry name" value="PROTEIN CBG10425"/>
    <property type="match status" value="1"/>
</dbReference>
<feature type="region of interest" description="Disordered" evidence="1">
    <location>
        <begin position="231"/>
        <end position="317"/>
    </location>
</feature>
<organism evidence="2 3">
    <name type="scientific">Ridgeia piscesae</name>
    <name type="common">Tubeworm</name>
    <dbReference type="NCBI Taxonomy" id="27915"/>
    <lineage>
        <taxon>Eukaryota</taxon>
        <taxon>Metazoa</taxon>
        <taxon>Spiralia</taxon>
        <taxon>Lophotrochozoa</taxon>
        <taxon>Annelida</taxon>
        <taxon>Polychaeta</taxon>
        <taxon>Sedentaria</taxon>
        <taxon>Canalipalpata</taxon>
        <taxon>Sabellida</taxon>
        <taxon>Siboglinidae</taxon>
        <taxon>Ridgeia</taxon>
    </lineage>
</organism>